<evidence type="ECO:0000256" key="4">
    <source>
        <dbReference type="ARBA" id="ARBA00022679"/>
    </source>
</evidence>
<evidence type="ECO:0000256" key="9">
    <source>
        <dbReference type="ARBA" id="ARBA00023136"/>
    </source>
</evidence>
<organism evidence="12 13">
    <name type="scientific">Mycena rosella</name>
    <name type="common">Pink bonnet</name>
    <name type="synonym">Agaricus rosellus</name>
    <dbReference type="NCBI Taxonomy" id="1033263"/>
    <lineage>
        <taxon>Eukaryota</taxon>
        <taxon>Fungi</taxon>
        <taxon>Dikarya</taxon>
        <taxon>Basidiomycota</taxon>
        <taxon>Agaricomycotina</taxon>
        <taxon>Agaricomycetes</taxon>
        <taxon>Agaricomycetidae</taxon>
        <taxon>Agaricales</taxon>
        <taxon>Marasmiineae</taxon>
        <taxon>Mycenaceae</taxon>
        <taxon>Mycena</taxon>
    </lineage>
</organism>
<dbReference type="Proteomes" id="UP001221757">
    <property type="component" value="Unassembled WGS sequence"/>
</dbReference>
<comment type="caution">
    <text evidence="12">The sequence shown here is derived from an EMBL/GenBank/DDBJ whole genome shotgun (WGS) entry which is preliminary data.</text>
</comment>
<dbReference type="GO" id="GO:0000009">
    <property type="term" value="F:alpha-1,6-mannosyltransferase activity"/>
    <property type="evidence" value="ECO:0007669"/>
    <property type="project" value="InterPro"/>
</dbReference>
<dbReference type="InterPro" id="IPR039367">
    <property type="entry name" value="Och1-like"/>
</dbReference>
<dbReference type="Gene3D" id="3.90.550.20">
    <property type="match status" value="1"/>
</dbReference>
<dbReference type="PANTHER" id="PTHR31834">
    <property type="entry name" value="INITIATION-SPECIFIC ALPHA-1,6-MANNOSYLTRANSFERASE"/>
    <property type="match status" value="1"/>
</dbReference>
<keyword evidence="13" id="KW-1185">Reference proteome</keyword>
<keyword evidence="9" id="KW-0472">Membrane</keyword>
<sequence>MRAAQSCGLRRSMCSSDVAPGFGDSVHENGFPLHQSAVPHRKEDEGNARSRPPGPDSLEGPIHTGSLSEQLEHEFPYRPQSDFPAQIWQTWKYAPESKAFRFAFRAPTVSWTTHHPNFAHTVLSDDAALSLTRKLYGSVPAVFDAYAALPLPVLRADFFRYLVLLAQGGIYSDIDTTALRPATEWVPARVPRASYGLVVGIEADPDGDDWQRWFARRVQFCQWTIQAKAGHPVLRAIVANITEETLRRKREGQLDDVRDILEFTGPALWTDTIFAFFDEQSNGHNTHNENITWTHFTKLTAPKQVRDVVVLPITSFSPGIGWMGSGPDNDPMACVKHTFAGSWKPKLKAPAWNAGWTPTVGGQESQPKD</sequence>
<protein>
    <submittedName>
        <fullName evidence="12">Nucleotide-diphospho-sugar transferase</fullName>
    </submittedName>
</protein>
<evidence type="ECO:0000256" key="6">
    <source>
        <dbReference type="ARBA" id="ARBA00022968"/>
    </source>
</evidence>
<evidence type="ECO:0000313" key="13">
    <source>
        <dbReference type="Proteomes" id="UP001221757"/>
    </source>
</evidence>
<evidence type="ECO:0000256" key="7">
    <source>
        <dbReference type="ARBA" id="ARBA00022989"/>
    </source>
</evidence>
<keyword evidence="7" id="KW-1133">Transmembrane helix</keyword>
<dbReference type="GO" id="GO:0000136">
    <property type="term" value="C:mannan polymerase complex"/>
    <property type="evidence" value="ECO:0007669"/>
    <property type="project" value="TreeGrafter"/>
</dbReference>
<keyword evidence="5" id="KW-0812">Transmembrane</keyword>
<dbReference type="PANTHER" id="PTHR31834:SF1">
    <property type="entry name" value="INITIATION-SPECIFIC ALPHA-1,6-MANNOSYLTRANSFERASE"/>
    <property type="match status" value="1"/>
</dbReference>
<dbReference type="InterPro" id="IPR007577">
    <property type="entry name" value="GlycoTrfase_DXD_sugar-bd_CS"/>
</dbReference>
<accession>A0AAD7G8W7</accession>
<evidence type="ECO:0000256" key="8">
    <source>
        <dbReference type="ARBA" id="ARBA00023034"/>
    </source>
</evidence>
<evidence type="ECO:0000256" key="5">
    <source>
        <dbReference type="ARBA" id="ARBA00022692"/>
    </source>
</evidence>
<dbReference type="Pfam" id="PF04488">
    <property type="entry name" value="Gly_transf_sug"/>
    <property type="match status" value="1"/>
</dbReference>
<keyword evidence="6" id="KW-0735">Signal-anchor</keyword>
<comment type="subcellular location">
    <subcellularLocation>
        <location evidence="10">Endomembrane system</location>
        <topology evidence="10">Single-pass type II membrane protein</topology>
    </subcellularLocation>
    <subcellularLocation>
        <location evidence="1">Golgi apparatus membrane</location>
        <topology evidence="1">Single-pass membrane protein</topology>
    </subcellularLocation>
</comment>
<dbReference type="FunFam" id="3.90.550.20:FF:000002">
    <property type="entry name" value="Initiation-specific alpha-1,6-mannosyltransferase"/>
    <property type="match status" value="1"/>
</dbReference>
<dbReference type="InterPro" id="IPR029044">
    <property type="entry name" value="Nucleotide-diphossugar_trans"/>
</dbReference>
<evidence type="ECO:0000313" key="12">
    <source>
        <dbReference type="EMBL" id="KAJ7668150.1"/>
    </source>
</evidence>
<gene>
    <name evidence="12" type="ORF">B0H17DRAFT_1171194</name>
</gene>
<dbReference type="GO" id="GO:0006487">
    <property type="term" value="P:protein N-linked glycosylation"/>
    <property type="evidence" value="ECO:0007669"/>
    <property type="project" value="TreeGrafter"/>
</dbReference>
<keyword evidence="3" id="KW-0328">Glycosyltransferase</keyword>
<evidence type="ECO:0000256" key="1">
    <source>
        <dbReference type="ARBA" id="ARBA00004194"/>
    </source>
</evidence>
<evidence type="ECO:0000256" key="11">
    <source>
        <dbReference type="SAM" id="MobiDB-lite"/>
    </source>
</evidence>
<dbReference type="SUPFAM" id="SSF53448">
    <property type="entry name" value="Nucleotide-diphospho-sugar transferases"/>
    <property type="match status" value="1"/>
</dbReference>
<reference evidence="12" key="1">
    <citation type="submission" date="2023-03" db="EMBL/GenBank/DDBJ databases">
        <title>Massive genome expansion in bonnet fungi (Mycena s.s.) driven by repeated elements and novel gene families across ecological guilds.</title>
        <authorList>
            <consortium name="Lawrence Berkeley National Laboratory"/>
            <person name="Harder C.B."/>
            <person name="Miyauchi S."/>
            <person name="Viragh M."/>
            <person name="Kuo A."/>
            <person name="Thoen E."/>
            <person name="Andreopoulos B."/>
            <person name="Lu D."/>
            <person name="Skrede I."/>
            <person name="Drula E."/>
            <person name="Henrissat B."/>
            <person name="Morin E."/>
            <person name="Kohler A."/>
            <person name="Barry K."/>
            <person name="LaButti K."/>
            <person name="Morin E."/>
            <person name="Salamov A."/>
            <person name="Lipzen A."/>
            <person name="Mereny Z."/>
            <person name="Hegedus B."/>
            <person name="Baldrian P."/>
            <person name="Stursova M."/>
            <person name="Weitz H."/>
            <person name="Taylor A."/>
            <person name="Grigoriev I.V."/>
            <person name="Nagy L.G."/>
            <person name="Martin F."/>
            <person name="Kauserud H."/>
        </authorList>
    </citation>
    <scope>NUCLEOTIDE SEQUENCE</scope>
    <source>
        <strain evidence="12">CBHHK067</strain>
    </source>
</reference>
<feature type="region of interest" description="Disordered" evidence="11">
    <location>
        <begin position="38"/>
        <end position="64"/>
    </location>
</feature>
<keyword evidence="4 12" id="KW-0808">Transferase</keyword>
<name>A0AAD7G8W7_MYCRO</name>
<keyword evidence="8" id="KW-0333">Golgi apparatus</keyword>
<evidence type="ECO:0000256" key="3">
    <source>
        <dbReference type="ARBA" id="ARBA00022676"/>
    </source>
</evidence>
<evidence type="ECO:0000256" key="2">
    <source>
        <dbReference type="ARBA" id="ARBA00009003"/>
    </source>
</evidence>
<comment type="similarity">
    <text evidence="2">Belongs to the glycosyltransferase 32 family.</text>
</comment>
<proteinExistence type="inferred from homology"/>
<evidence type="ECO:0000256" key="10">
    <source>
        <dbReference type="ARBA" id="ARBA00060399"/>
    </source>
</evidence>
<dbReference type="EMBL" id="JARKIE010000197">
    <property type="protein sequence ID" value="KAJ7668150.1"/>
    <property type="molecule type" value="Genomic_DNA"/>
</dbReference>
<dbReference type="AlphaFoldDB" id="A0AAD7G8W7"/>